<reference evidence="2" key="2">
    <citation type="journal article" date="2015" name="Data Brief">
        <title>Shoot transcriptome of the giant reed, Arundo donax.</title>
        <authorList>
            <person name="Barrero R.A."/>
            <person name="Guerrero F.D."/>
            <person name="Moolhuijzen P."/>
            <person name="Goolsby J.A."/>
            <person name="Tidwell J."/>
            <person name="Bellgard S.E."/>
            <person name="Bellgard M.I."/>
        </authorList>
    </citation>
    <scope>NUCLEOTIDE SEQUENCE</scope>
    <source>
        <tissue evidence="2">Shoot tissue taken approximately 20 cm above the soil surface</tissue>
    </source>
</reference>
<reference evidence="2" key="1">
    <citation type="submission" date="2014-09" db="EMBL/GenBank/DDBJ databases">
        <authorList>
            <person name="Magalhaes I.L.F."/>
            <person name="Oliveira U."/>
            <person name="Santos F.R."/>
            <person name="Vidigal T.H.D.A."/>
            <person name="Brescovit A.D."/>
            <person name="Santos A.J."/>
        </authorList>
    </citation>
    <scope>NUCLEOTIDE SEQUENCE</scope>
    <source>
        <tissue evidence="2">Shoot tissue taken approximately 20 cm above the soil surface</tissue>
    </source>
</reference>
<name>A0A0A9D435_ARUDO</name>
<organism evidence="2">
    <name type="scientific">Arundo donax</name>
    <name type="common">Giant reed</name>
    <name type="synonym">Donax arundinaceus</name>
    <dbReference type="NCBI Taxonomy" id="35708"/>
    <lineage>
        <taxon>Eukaryota</taxon>
        <taxon>Viridiplantae</taxon>
        <taxon>Streptophyta</taxon>
        <taxon>Embryophyta</taxon>
        <taxon>Tracheophyta</taxon>
        <taxon>Spermatophyta</taxon>
        <taxon>Magnoliopsida</taxon>
        <taxon>Liliopsida</taxon>
        <taxon>Poales</taxon>
        <taxon>Poaceae</taxon>
        <taxon>PACMAD clade</taxon>
        <taxon>Arundinoideae</taxon>
        <taxon>Arundineae</taxon>
        <taxon>Arundo</taxon>
    </lineage>
</organism>
<dbReference type="EMBL" id="GBRH01214531">
    <property type="protein sequence ID" value="JAD83364.1"/>
    <property type="molecule type" value="Transcribed_RNA"/>
</dbReference>
<feature type="compositionally biased region" description="Basic residues" evidence="1">
    <location>
        <begin position="68"/>
        <end position="77"/>
    </location>
</feature>
<accession>A0A0A9D435</accession>
<feature type="region of interest" description="Disordered" evidence="1">
    <location>
        <begin position="65"/>
        <end position="94"/>
    </location>
</feature>
<dbReference type="AlphaFoldDB" id="A0A0A9D435"/>
<evidence type="ECO:0000256" key="1">
    <source>
        <dbReference type="SAM" id="MobiDB-lite"/>
    </source>
</evidence>
<evidence type="ECO:0000313" key="2">
    <source>
        <dbReference type="EMBL" id="JAD83364.1"/>
    </source>
</evidence>
<sequence>MGQCEGRIKKLRDEDTRMLKILSKQRAQRNWDKVRKFVMYTWGPSNLDPTYRSGKWSEGSMMDSLHGSFHKRRKPIRRANSNASKPKKVPADMGAIDIERVGEMQQSSSSR</sequence>
<proteinExistence type="predicted"/>
<protein>
    <submittedName>
        <fullName evidence="2">Uncharacterized protein</fullName>
    </submittedName>
</protein>
<dbReference type="PANTHER" id="PTHR37254">
    <property type="entry name" value="OS01G0100500 PROTEIN"/>
    <property type="match status" value="1"/>
</dbReference>
<dbReference type="PANTHER" id="PTHR37254:SF1">
    <property type="entry name" value="OS01G0100500 PROTEIN"/>
    <property type="match status" value="1"/>
</dbReference>